<accession>A0A1D8KKN5</accession>
<dbReference type="InterPro" id="IPR011604">
    <property type="entry name" value="PDDEXK-like_dom_sf"/>
</dbReference>
<evidence type="ECO:0000313" key="4">
    <source>
        <dbReference type="EMBL" id="AOV59221.1"/>
    </source>
</evidence>
<dbReference type="Proteomes" id="UP000240920">
    <property type="component" value="Segment"/>
</dbReference>
<dbReference type="GeneID" id="30306529"/>
<keyword evidence="5" id="KW-1185">Reference proteome</keyword>
<evidence type="ECO:0000313" key="6">
    <source>
        <dbReference type="Proteomes" id="UP000240804"/>
    </source>
</evidence>
<dbReference type="Proteomes" id="UP000204537">
    <property type="component" value="Segment"/>
</dbReference>
<dbReference type="PANTHER" id="PTHR31340:SF3">
    <property type="entry name" value="MITOCHONDRIAL GENOME MAINTENANCE EXONUCLEASE 1"/>
    <property type="match status" value="1"/>
</dbReference>
<dbReference type="InterPro" id="IPR011335">
    <property type="entry name" value="Restrct_endonuc-II-like"/>
</dbReference>
<evidence type="ECO:0000259" key="1">
    <source>
        <dbReference type="Pfam" id="PF12705"/>
    </source>
</evidence>
<reference evidence="5 6" key="1">
    <citation type="journal article" date="2016" name="Virology">
        <title>The genomic content and context of auxiliary metabolic genes in marine cyanomyoviruses.</title>
        <authorList>
            <person name="Crummett L.T."/>
            <person name="Puxty R.J."/>
            <person name="Weihe C."/>
            <person name="Marston M.F."/>
            <person name="Martiny J.B."/>
        </authorList>
    </citation>
    <scope>NUCLEOTIDE SEQUENCE [LARGE SCALE GENOMIC DNA]</scope>
    <source>
        <strain evidence="2">0808SB25</strain>
        <strain evidence="3">0910TB04</strain>
        <strain evidence="4">1010CC42</strain>
    </source>
</reference>
<dbReference type="KEGG" id="vg:30306529"/>
<evidence type="ECO:0000313" key="5">
    <source>
        <dbReference type="Proteomes" id="UP000204537"/>
    </source>
</evidence>
<gene>
    <name evidence="4" type="ORF">C421010_238</name>
    <name evidence="2" type="ORF">S250808_237</name>
    <name evidence="3" type="ORF">T040910_237</name>
</gene>
<dbReference type="EMBL" id="KU686197">
    <property type="protein sequence ID" value="AOV58742.1"/>
    <property type="molecule type" value="Genomic_DNA"/>
</dbReference>
<feature type="domain" description="PD-(D/E)XK endonuclease-like" evidence="1">
    <location>
        <begin position="125"/>
        <end position="210"/>
    </location>
</feature>
<dbReference type="PANTHER" id="PTHR31340">
    <property type="entry name" value="MITOCHONDRIAL GENOME MAINTENANCE EXONUCLEASE 1"/>
    <property type="match status" value="1"/>
</dbReference>
<dbReference type="OrthoDB" id="7665at10239"/>
<protein>
    <recommendedName>
        <fullName evidence="1">PD-(D/E)XK endonuclease-like domain-containing protein</fullName>
    </recommendedName>
</protein>
<name>A0A1D8KKN5_9CAUD</name>
<dbReference type="EMBL" id="KU686198">
    <property type="protein sequence ID" value="AOV58981.1"/>
    <property type="molecule type" value="Genomic_DNA"/>
</dbReference>
<organism evidence="4 5">
    <name type="scientific">Synechococcus phage S-CAM3</name>
    <dbReference type="NCBI Taxonomy" id="1883366"/>
    <lineage>
        <taxon>Viruses</taxon>
        <taxon>Duplodnaviria</taxon>
        <taxon>Heunggongvirae</taxon>
        <taxon>Uroviricota</taxon>
        <taxon>Caudoviricetes</taxon>
        <taxon>Pantevenvirales</taxon>
        <taxon>Kyanoviridae</taxon>
        <taxon>Charybdisvirus</taxon>
        <taxon>Charybdisvirus scam3</taxon>
    </lineage>
</organism>
<dbReference type="RefSeq" id="YP_009321501.1">
    <property type="nucleotide sequence ID" value="NC_031906.1"/>
</dbReference>
<dbReference type="Gene3D" id="3.90.320.10">
    <property type="match status" value="1"/>
</dbReference>
<sequence length="230" mass="26377">MHTFNHVDGIKPIEMTAEMIDGKRYYLTPTGGQYPSITTVIGNNAAKQAGLARWRARVGKEKAQAKSNRASGRGTRYHKLVEDYINNELDTEKYKDMPLPWTMFHSSREVLDRINRVYLQEAALYSDYLQIAGRVDCIAEYEGELAIIDFKTAEAPKKEQYLYDYYVQECGYACMLQEVYGLSVKKLVTIVACENGDTQVKVMPPKKEYLLSLQAYIKEYQEKHDRKTGG</sequence>
<dbReference type="SUPFAM" id="SSF52980">
    <property type="entry name" value="Restriction endonuclease-like"/>
    <property type="match status" value="1"/>
</dbReference>
<dbReference type="EMBL" id="KU686199">
    <property type="protein sequence ID" value="AOV59221.1"/>
    <property type="molecule type" value="Genomic_DNA"/>
</dbReference>
<dbReference type="Pfam" id="PF12705">
    <property type="entry name" value="PDDEXK_1"/>
    <property type="match status" value="1"/>
</dbReference>
<dbReference type="Proteomes" id="UP000240804">
    <property type="component" value="Segment"/>
</dbReference>
<evidence type="ECO:0000313" key="3">
    <source>
        <dbReference type="EMBL" id="AOV58981.1"/>
    </source>
</evidence>
<evidence type="ECO:0000313" key="2">
    <source>
        <dbReference type="EMBL" id="AOV58742.1"/>
    </source>
</evidence>
<proteinExistence type="predicted"/>
<dbReference type="InterPro" id="IPR038726">
    <property type="entry name" value="PDDEXK_AddAB-type"/>
</dbReference>